<name>A0AAD5R4C9_PARTN</name>
<sequence length="64" mass="7336">MTHDTYNHLEPVDSEIAVPVADRKSSTAAEHGKLMWQVVKSRQKRFSMTTLITFNVDMVMEDLV</sequence>
<comment type="caution">
    <text evidence="1">The sequence shown here is derived from an EMBL/GenBank/DDBJ whole genome shotgun (WGS) entry which is preliminary data.</text>
</comment>
<dbReference type="AlphaFoldDB" id="A0AAD5R4C9"/>
<dbReference type="EMBL" id="JAHQIW010006464">
    <property type="protein sequence ID" value="KAJ1369234.1"/>
    <property type="molecule type" value="Genomic_DNA"/>
</dbReference>
<evidence type="ECO:0000313" key="2">
    <source>
        <dbReference type="Proteomes" id="UP001196413"/>
    </source>
</evidence>
<keyword evidence="2" id="KW-1185">Reference proteome</keyword>
<accession>A0AAD5R4C9</accession>
<proteinExistence type="predicted"/>
<dbReference type="Proteomes" id="UP001196413">
    <property type="component" value="Unassembled WGS sequence"/>
</dbReference>
<evidence type="ECO:0000313" key="1">
    <source>
        <dbReference type="EMBL" id="KAJ1369234.1"/>
    </source>
</evidence>
<protein>
    <submittedName>
        <fullName evidence="1">Uncharacterized protein</fullName>
    </submittedName>
</protein>
<gene>
    <name evidence="1" type="ORF">KIN20_030647</name>
</gene>
<reference evidence="1" key="1">
    <citation type="submission" date="2021-06" db="EMBL/GenBank/DDBJ databases">
        <title>Parelaphostrongylus tenuis whole genome reference sequence.</title>
        <authorList>
            <person name="Garwood T.J."/>
            <person name="Larsen P.A."/>
            <person name="Fountain-Jones N.M."/>
            <person name="Garbe J.R."/>
            <person name="Macchietto M.G."/>
            <person name="Kania S.A."/>
            <person name="Gerhold R.W."/>
            <person name="Richards J.E."/>
            <person name="Wolf T.M."/>
        </authorList>
    </citation>
    <scope>NUCLEOTIDE SEQUENCE</scope>
    <source>
        <strain evidence="1">MNPRO001-30</strain>
        <tissue evidence="1">Meninges</tissue>
    </source>
</reference>
<organism evidence="1 2">
    <name type="scientific">Parelaphostrongylus tenuis</name>
    <name type="common">Meningeal worm</name>
    <dbReference type="NCBI Taxonomy" id="148309"/>
    <lineage>
        <taxon>Eukaryota</taxon>
        <taxon>Metazoa</taxon>
        <taxon>Ecdysozoa</taxon>
        <taxon>Nematoda</taxon>
        <taxon>Chromadorea</taxon>
        <taxon>Rhabditida</taxon>
        <taxon>Rhabditina</taxon>
        <taxon>Rhabditomorpha</taxon>
        <taxon>Strongyloidea</taxon>
        <taxon>Metastrongylidae</taxon>
        <taxon>Parelaphostrongylus</taxon>
    </lineage>
</organism>